<protein>
    <submittedName>
        <fullName evidence="4">PP2C family protein-serine/threonine phosphatase</fullName>
    </submittedName>
</protein>
<keyword evidence="5" id="KW-1185">Reference proteome</keyword>
<keyword evidence="2" id="KW-0812">Transmembrane</keyword>
<keyword evidence="2" id="KW-0472">Membrane</keyword>
<dbReference type="SUPFAM" id="SSF81606">
    <property type="entry name" value="PP2C-like"/>
    <property type="match status" value="1"/>
</dbReference>
<feature type="transmembrane region" description="Helical" evidence="2">
    <location>
        <begin position="12"/>
        <end position="29"/>
    </location>
</feature>
<evidence type="ECO:0000256" key="1">
    <source>
        <dbReference type="ARBA" id="ARBA00022801"/>
    </source>
</evidence>
<gene>
    <name evidence="4" type="ORF">GCM10009665_65230</name>
</gene>
<dbReference type="InterPro" id="IPR052016">
    <property type="entry name" value="Bact_Sigma-Reg"/>
</dbReference>
<evidence type="ECO:0000256" key="2">
    <source>
        <dbReference type="SAM" id="Phobius"/>
    </source>
</evidence>
<reference evidence="4 5" key="1">
    <citation type="journal article" date="2019" name="Int. J. Syst. Evol. Microbiol.">
        <title>The Global Catalogue of Microorganisms (GCM) 10K type strain sequencing project: providing services to taxonomists for standard genome sequencing and annotation.</title>
        <authorList>
            <consortium name="The Broad Institute Genomics Platform"/>
            <consortium name="The Broad Institute Genome Sequencing Center for Infectious Disease"/>
            <person name="Wu L."/>
            <person name="Ma J."/>
        </authorList>
    </citation>
    <scope>NUCLEOTIDE SEQUENCE [LARGE SCALE GENOMIC DNA]</scope>
    <source>
        <strain evidence="4 5">JCM 13004</strain>
    </source>
</reference>
<feature type="transmembrane region" description="Helical" evidence="2">
    <location>
        <begin position="41"/>
        <end position="70"/>
    </location>
</feature>
<dbReference type="Proteomes" id="UP001500037">
    <property type="component" value="Unassembled WGS sequence"/>
</dbReference>
<evidence type="ECO:0000259" key="3">
    <source>
        <dbReference type="SMART" id="SM00331"/>
    </source>
</evidence>
<dbReference type="PANTHER" id="PTHR43156">
    <property type="entry name" value="STAGE II SPORULATION PROTEIN E-RELATED"/>
    <property type="match status" value="1"/>
</dbReference>
<evidence type="ECO:0000313" key="4">
    <source>
        <dbReference type="EMBL" id="GAA1267332.1"/>
    </source>
</evidence>
<dbReference type="InterPro" id="IPR036457">
    <property type="entry name" value="PPM-type-like_dom_sf"/>
</dbReference>
<dbReference type="RefSeq" id="WP_344445736.1">
    <property type="nucleotide sequence ID" value="NZ_BAAALF010000183.1"/>
</dbReference>
<sequence length="366" mass="38774">MAVGSTQWPWYVRLTPAVLVVAGLVWDALAPADYWGDPMLAAAAVVAGALLSLRYTLLIGAVIIVGVLALTVRDGTLGHVSGYLELANTLFAILIGIGVNRVVARHGKQLDVVRSVAEAAQRAVLPDPPQRIGELAVAACYRAAQTEALIGGDAYAVQRTPYGTRMLIADVRGKGLGAVGSVSVLLGAFREAAEQAADLAELADRLEHAVLREAPDLTEEYRMEGFITALLGEFAPAGDQVRLLNCGHPAAYLLPGDGCGRVRALEPREPGLPLGMSGLGLSRRGPDGWPLAPGDTLLLLTDGVTEARDGAGTFYDPRTRLTGRGPFIRPQDAIDTLIRDVEEWTGGPRDDDMAVLAVTRRRRPPG</sequence>
<keyword evidence="2" id="KW-1133">Transmembrane helix</keyword>
<accession>A0ABN1WVM7</accession>
<dbReference type="EMBL" id="BAAALF010000183">
    <property type="protein sequence ID" value="GAA1267332.1"/>
    <property type="molecule type" value="Genomic_DNA"/>
</dbReference>
<dbReference type="Pfam" id="PF07228">
    <property type="entry name" value="SpoIIE"/>
    <property type="match status" value="1"/>
</dbReference>
<feature type="domain" description="PPM-type phosphatase" evidence="3">
    <location>
        <begin position="135"/>
        <end position="360"/>
    </location>
</feature>
<organism evidence="4 5">
    <name type="scientific">Kitasatospora nipponensis</name>
    <dbReference type="NCBI Taxonomy" id="258049"/>
    <lineage>
        <taxon>Bacteria</taxon>
        <taxon>Bacillati</taxon>
        <taxon>Actinomycetota</taxon>
        <taxon>Actinomycetes</taxon>
        <taxon>Kitasatosporales</taxon>
        <taxon>Streptomycetaceae</taxon>
        <taxon>Kitasatospora</taxon>
    </lineage>
</organism>
<comment type="caution">
    <text evidence="4">The sequence shown here is derived from an EMBL/GenBank/DDBJ whole genome shotgun (WGS) entry which is preliminary data.</text>
</comment>
<feature type="transmembrane region" description="Helical" evidence="2">
    <location>
        <begin position="82"/>
        <end position="104"/>
    </location>
</feature>
<proteinExistence type="predicted"/>
<evidence type="ECO:0000313" key="5">
    <source>
        <dbReference type="Proteomes" id="UP001500037"/>
    </source>
</evidence>
<dbReference type="InterPro" id="IPR001932">
    <property type="entry name" value="PPM-type_phosphatase-like_dom"/>
</dbReference>
<dbReference type="SMART" id="SM00331">
    <property type="entry name" value="PP2C_SIG"/>
    <property type="match status" value="1"/>
</dbReference>
<dbReference type="Gene3D" id="3.60.40.10">
    <property type="entry name" value="PPM-type phosphatase domain"/>
    <property type="match status" value="1"/>
</dbReference>
<keyword evidence="1" id="KW-0378">Hydrolase</keyword>
<name>A0ABN1WVM7_9ACTN</name>
<dbReference type="PANTHER" id="PTHR43156:SF2">
    <property type="entry name" value="STAGE II SPORULATION PROTEIN E"/>
    <property type="match status" value="1"/>
</dbReference>